<dbReference type="InterPro" id="IPR016186">
    <property type="entry name" value="C-type_lectin-like/link_sf"/>
</dbReference>
<dbReference type="InterPro" id="IPR016187">
    <property type="entry name" value="CTDL_fold"/>
</dbReference>
<dbReference type="EMBL" id="CAXLJM020000046">
    <property type="protein sequence ID" value="CAL8110929.1"/>
    <property type="molecule type" value="Genomic_DNA"/>
</dbReference>
<comment type="caution">
    <text evidence="1">The sequence shown here is derived from an EMBL/GenBank/DDBJ whole genome shotgun (WGS) entry which is preliminary data.</text>
</comment>
<sequence>MVEVLKPLGPLKTSRVLRTTYYLSRLETDWFSARQHCVDHHLRLLSIEDLEEDSEITNFLNDERVTRVSAQAESSYKVTPYAILYFTTEIICRYGPVPMTWTEMDSLCGLQLFVPWCILTGIELVFEEILVATAFTLLLIGTGAMVHTDGKKIIVPIA</sequence>
<organism evidence="1 2">
    <name type="scientific">Orchesella dallaii</name>
    <dbReference type="NCBI Taxonomy" id="48710"/>
    <lineage>
        <taxon>Eukaryota</taxon>
        <taxon>Metazoa</taxon>
        <taxon>Ecdysozoa</taxon>
        <taxon>Arthropoda</taxon>
        <taxon>Hexapoda</taxon>
        <taxon>Collembola</taxon>
        <taxon>Entomobryomorpha</taxon>
        <taxon>Entomobryoidea</taxon>
        <taxon>Orchesellidae</taxon>
        <taxon>Orchesellinae</taxon>
        <taxon>Orchesella</taxon>
    </lineage>
</organism>
<evidence type="ECO:0000313" key="1">
    <source>
        <dbReference type="EMBL" id="CAL8110929.1"/>
    </source>
</evidence>
<dbReference type="CDD" id="cd00037">
    <property type="entry name" value="CLECT"/>
    <property type="match status" value="1"/>
</dbReference>
<dbReference type="Proteomes" id="UP001642540">
    <property type="component" value="Unassembled WGS sequence"/>
</dbReference>
<protein>
    <recommendedName>
        <fullName evidence="3">C-type lectin domain-containing protein</fullName>
    </recommendedName>
</protein>
<proteinExistence type="predicted"/>
<dbReference type="Gene3D" id="3.10.100.10">
    <property type="entry name" value="Mannose-Binding Protein A, subunit A"/>
    <property type="match status" value="1"/>
</dbReference>
<reference evidence="1 2" key="1">
    <citation type="submission" date="2024-08" db="EMBL/GenBank/DDBJ databases">
        <authorList>
            <person name="Cucini C."/>
            <person name="Frati F."/>
        </authorList>
    </citation>
    <scope>NUCLEOTIDE SEQUENCE [LARGE SCALE GENOMIC DNA]</scope>
</reference>
<accession>A0ABP1QUF3</accession>
<gene>
    <name evidence="1" type="ORF">ODALV1_LOCUS14565</name>
</gene>
<keyword evidence="2" id="KW-1185">Reference proteome</keyword>
<evidence type="ECO:0008006" key="3">
    <source>
        <dbReference type="Google" id="ProtNLM"/>
    </source>
</evidence>
<name>A0ABP1QUF3_9HEXA</name>
<evidence type="ECO:0000313" key="2">
    <source>
        <dbReference type="Proteomes" id="UP001642540"/>
    </source>
</evidence>
<dbReference type="SUPFAM" id="SSF56436">
    <property type="entry name" value="C-type lectin-like"/>
    <property type="match status" value="1"/>
</dbReference>